<dbReference type="Proteomes" id="UP001227230">
    <property type="component" value="Chromosome 4"/>
</dbReference>
<dbReference type="InterPro" id="IPR011320">
    <property type="entry name" value="RNase_H1_N"/>
</dbReference>
<gene>
    <name evidence="2" type="ORF">VitviT2T_005031</name>
</gene>
<proteinExistence type="predicted"/>
<keyword evidence="3" id="KW-1185">Reference proteome</keyword>
<name>A0ABY9BRL5_VITVI</name>
<evidence type="ECO:0000313" key="2">
    <source>
        <dbReference type="EMBL" id="WJZ85500.1"/>
    </source>
</evidence>
<protein>
    <recommendedName>
        <fullName evidence="1">Ribonuclease H1 N-terminal domain-containing protein</fullName>
    </recommendedName>
</protein>
<sequence>MANEDKIYVVFVGRRPRVYTTWPECQAHVIGFKGNVYKSYKTHREAVSAWVMYEPQSKKPDAPIESDEDAERNWVIGQLVGDLLIKACTYDPGVSHQLVSK</sequence>
<organism evidence="2 3">
    <name type="scientific">Vitis vinifera</name>
    <name type="common">Grape</name>
    <dbReference type="NCBI Taxonomy" id="29760"/>
    <lineage>
        <taxon>Eukaryota</taxon>
        <taxon>Viridiplantae</taxon>
        <taxon>Streptophyta</taxon>
        <taxon>Embryophyta</taxon>
        <taxon>Tracheophyta</taxon>
        <taxon>Spermatophyta</taxon>
        <taxon>Magnoliopsida</taxon>
        <taxon>eudicotyledons</taxon>
        <taxon>Gunneridae</taxon>
        <taxon>Pentapetalae</taxon>
        <taxon>rosids</taxon>
        <taxon>Vitales</taxon>
        <taxon>Vitaceae</taxon>
        <taxon>Viteae</taxon>
        <taxon>Vitis</taxon>
    </lineage>
</organism>
<dbReference type="EMBL" id="CP126651">
    <property type="protein sequence ID" value="WJZ85500.1"/>
    <property type="molecule type" value="Genomic_DNA"/>
</dbReference>
<dbReference type="InterPro" id="IPR037056">
    <property type="entry name" value="RNase_H1_N_sf"/>
</dbReference>
<evidence type="ECO:0000259" key="1">
    <source>
        <dbReference type="Pfam" id="PF01693"/>
    </source>
</evidence>
<feature type="domain" description="Ribonuclease H1 N-terminal" evidence="1">
    <location>
        <begin position="6"/>
        <end position="47"/>
    </location>
</feature>
<dbReference type="Pfam" id="PF01693">
    <property type="entry name" value="Cauli_VI"/>
    <property type="match status" value="1"/>
</dbReference>
<reference evidence="2 3" key="1">
    <citation type="journal article" date="2023" name="Hortic Res">
        <title>The complete reference genome for grapevine (Vitis vinifera L.) genetics and breeding.</title>
        <authorList>
            <person name="Shi X."/>
            <person name="Cao S."/>
            <person name="Wang X."/>
            <person name="Huang S."/>
            <person name="Wang Y."/>
            <person name="Liu Z."/>
            <person name="Liu W."/>
            <person name="Leng X."/>
            <person name="Peng Y."/>
            <person name="Wang N."/>
            <person name="Wang Y."/>
            <person name="Ma Z."/>
            <person name="Xu X."/>
            <person name="Zhang F."/>
            <person name="Xue H."/>
            <person name="Zhong H."/>
            <person name="Wang Y."/>
            <person name="Zhang K."/>
            <person name="Velt A."/>
            <person name="Avia K."/>
            <person name="Holtgrawe D."/>
            <person name="Grimplet J."/>
            <person name="Matus J.T."/>
            <person name="Ware D."/>
            <person name="Wu X."/>
            <person name="Wang H."/>
            <person name="Liu C."/>
            <person name="Fang Y."/>
            <person name="Rustenholz C."/>
            <person name="Cheng Z."/>
            <person name="Xiao H."/>
            <person name="Zhou Y."/>
        </authorList>
    </citation>
    <scope>NUCLEOTIDE SEQUENCE [LARGE SCALE GENOMIC DNA]</scope>
    <source>
        <strain evidence="3">cv. Pinot noir / PN40024</strain>
        <tissue evidence="2">Leaf</tissue>
    </source>
</reference>
<accession>A0ABY9BRL5</accession>
<dbReference type="SUPFAM" id="SSF55658">
    <property type="entry name" value="L9 N-domain-like"/>
    <property type="match status" value="1"/>
</dbReference>
<dbReference type="InterPro" id="IPR009027">
    <property type="entry name" value="Ribosomal_bL9/RNase_H1_N"/>
</dbReference>
<evidence type="ECO:0000313" key="3">
    <source>
        <dbReference type="Proteomes" id="UP001227230"/>
    </source>
</evidence>
<dbReference type="Gene3D" id="3.40.970.10">
    <property type="entry name" value="Ribonuclease H1, N-terminal domain"/>
    <property type="match status" value="1"/>
</dbReference>